<keyword evidence="2" id="KW-1185">Reference proteome</keyword>
<sequence>MEQPKDIKEKLPQIDKFKGDRAMWDEWHLGAQHKLLRDGEALGSSFDQFMYIYSLIDCDAIKMVSIVICLLDLEV</sequence>
<evidence type="ECO:0000313" key="2">
    <source>
        <dbReference type="Proteomes" id="UP000324639"/>
    </source>
</evidence>
<name>A0A9X9QDV1_BLUGR</name>
<gene>
    <name evidence="1" type="ORF">BGT96224V316_LOCUS5246</name>
</gene>
<evidence type="ECO:0000313" key="1">
    <source>
        <dbReference type="EMBL" id="VDB89646.1"/>
    </source>
</evidence>
<dbReference type="Proteomes" id="UP000324639">
    <property type="component" value="Chromosome Bgt_-07"/>
</dbReference>
<organism evidence="1 2">
    <name type="scientific">Blumeria graminis f. sp. tritici</name>
    <dbReference type="NCBI Taxonomy" id="62690"/>
    <lineage>
        <taxon>Eukaryota</taxon>
        <taxon>Fungi</taxon>
        <taxon>Dikarya</taxon>
        <taxon>Ascomycota</taxon>
        <taxon>Pezizomycotina</taxon>
        <taxon>Leotiomycetes</taxon>
        <taxon>Erysiphales</taxon>
        <taxon>Erysiphaceae</taxon>
        <taxon>Blumeria</taxon>
    </lineage>
</organism>
<accession>A0A9X9QDV1</accession>
<reference evidence="1 2" key="1">
    <citation type="submission" date="2018-08" db="EMBL/GenBank/DDBJ databases">
        <authorList>
            <person name="Muller C M."/>
        </authorList>
    </citation>
    <scope>NUCLEOTIDE SEQUENCE [LARGE SCALE GENOMIC DNA]</scope>
</reference>
<dbReference type="AlphaFoldDB" id="A0A9X9QDV1"/>
<protein>
    <submittedName>
        <fullName evidence="1">Bgt-50059</fullName>
    </submittedName>
</protein>
<proteinExistence type="predicted"/>
<dbReference type="EMBL" id="LR026990">
    <property type="protein sequence ID" value="VDB89646.1"/>
    <property type="molecule type" value="Genomic_DNA"/>
</dbReference>